<sequence length="164" mass="18307">METEKLLGHVEAALAGIKHPAFFEDERSFQGELLVMLRKTIPDHVLPEGAVIQQEYQKRLATHGLRIRPDIIIHAPYDPSRHGGRDEGNFLVIALKRQASAAKAAEDFTSLGRMMDVLNYPAGVFINIASLKTHAEVLPPELKDRITCFAISRGDEGQITIRRD</sequence>
<proteinExistence type="predicted"/>
<name>A0AAW8DSR0_9BURK</name>
<organism evidence="1 2">
    <name type="scientific">Variovorax boronicumulans</name>
    <dbReference type="NCBI Taxonomy" id="436515"/>
    <lineage>
        <taxon>Bacteria</taxon>
        <taxon>Pseudomonadati</taxon>
        <taxon>Pseudomonadota</taxon>
        <taxon>Betaproteobacteria</taxon>
        <taxon>Burkholderiales</taxon>
        <taxon>Comamonadaceae</taxon>
        <taxon>Variovorax</taxon>
    </lineage>
</organism>
<evidence type="ECO:0000313" key="2">
    <source>
        <dbReference type="Proteomes" id="UP001244295"/>
    </source>
</evidence>
<dbReference type="EMBL" id="JAUSRR010000002">
    <property type="protein sequence ID" value="MDP9922568.1"/>
    <property type="molecule type" value="Genomic_DNA"/>
</dbReference>
<reference evidence="1" key="1">
    <citation type="submission" date="2023-07" db="EMBL/GenBank/DDBJ databases">
        <title>Sorghum-associated microbial communities from plants grown in Nebraska, USA.</title>
        <authorList>
            <person name="Schachtman D."/>
        </authorList>
    </citation>
    <scope>NUCLEOTIDE SEQUENCE</scope>
    <source>
        <strain evidence="1">DS2795</strain>
    </source>
</reference>
<dbReference type="AlphaFoldDB" id="A0AAW8DSR0"/>
<evidence type="ECO:0000313" key="1">
    <source>
        <dbReference type="EMBL" id="MDP9922568.1"/>
    </source>
</evidence>
<gene>
    <name evidence="1" type="ORF">J2W25_001583</name>
</gene>
<accession>A0AAW8DSR0</accession>
<protein>
    <submittedName>
        <fullName evidence="1">Uncharacterized protein</fullName>
    </submittedName>
</protein>
<dbReference type="Proteomes" id="UP001244295">
    <property type="component" value="Unassembled WGS sequence"/>
</dbReference>
<comment type="caution">
    <text evidence="1">The sequence shown here is derived from an EMBL/GenBank/DDBJ whole genome shotgun (WGS) entry which is preliminary data.</text>
</comment>
<dbReference type="RefSeq" id="WP_307636179.1">
    <property type="nucleotide sequence ID" value="NZ_JAUSRR010000002.1"/>
</dbReference>